<dbReference type="SUPFAM" id="SSF57667">
    <property type="entry name" value="beta-beta-alpha zinc fingers"/>
    <property type="match status" value="1"/>
</dbReference>
<dbReference type="InterPro" id="IPR013087">
    <property type="entry name" value="Znf_C2H2_type"/>
</dbReference>
<dbReference type="RefSeq" id="XP_041196074.1">
    <property type="nucleotide sequence ID" value="XM_041339662.1"/>
</dbReference>
<evidence type="ECO:0000256" key="1">
    <source>
        <dbReference type="PROSITE-ProRule" id="PRU00042"/>
    </source>
</evidence>
<reference evidence="3" key="1">
    <citation type="journal article" date="2020" name="New Phytol.">
        <title>Comparative genomics reveals dynamic genome evolution in host specialist ectomycorrhizal fungi.</title>
        <authorList>
            <person name="Lofgren L.A."/>
            <person name="Nguyen N.H."/>
            <person name="Vilgalys R."/>
            <person name="Ruytinx J."/>
            <person name="Liao H.L."/>
            <person name="Branco S."/>
            <person name="Kuo A."/>
            <person name="LaButti K."/>
            <person name="Lipzen A."/>
            <person name="Andreopoulos W."/>
            <person name="Pangilinan J."/>
            <person name="Riley R."/>
            <person name="Hundley H."/>
            <person name="Na H."/>
            <person name="Barry K."/>
            <person name="Grigoriev I.V."/>
            <person name="Stajich J.E."/>
            <person name="Kennedy P.G."/>
        </authorList>
    </citation>
    <scope>NUCLEOTIDE SEQUENCE</scope>
    <source>
        <strain evidence="3">MN1</strain>
    </source>
</reference>
<protein>
    <recommendedName>
        <fullName evidence="2">C2H2-type domain-containing protein</fullName>
    </recommendedName>
</protein>
<dbReference type="PROSITE" id="PS50157">
    <property type="entry name" value="ZINC_FINGER_C2H2_2"/>
    <property type="match status" value="1"/>
</dbReference>
<keyword evidence="1" id="KW-0862">Zinc</keyword>
<evidence type="ECO:0000313" key="3">
    <source>
        <dbReference type="EMBL" id="KAG1821007.1"/>
    </source>
</evidence>
<dbReference type="EMBL" id="JABBWG010000007">
    <property type="protein sequence ID" value="KAG1821007.1"/>
    <property type="molecule type" value="Genomic_DNA"/>
</dbReference>
<dbReference type="OrthoDB" id="2646875at2759"/>
<accession>A0A9P7JGJ3</accession>
<gene>
    <name evidence="3" type="ORF">BJ212DRAFT_1478113</name>
</gene>
<comment type="caution">
    <text evidence="3">The sequence shown here is derived from an EMBL/GenBank/DDBJ whole genome shotgun (WGS) entry which is preliminary data.</text>
</comment>
<dbReference type="Gene3D" id="3.30.160.60">
    <property type="entry name" value="Classic Zinc Finger"/>
    <property type="match status" value="1"/>
</dbReference>
<keyword evidence="1" id="KW-0863">Zinc-finger</keyword>
<proteinExistence type="predicted"/>
<feature type="domain" description="C2H2-type" evidence="2">
    <location>
        <begin position="128"/>
        <end position="155"/>
    </location>
</feature>
<dbReference type="GO" id="GO:0008270">
    <property type="term" value="F:zinc ion binding"/>
    <property type="evidence" value="ECO:0007669"/>
    <property type="project" value="UniProtKB-KW"/>
</dbReference>
<dbReference type="Proteomes" id="UP000807769">
    <property type="component" value="Unassembled WGS sequence"/>
</dbReference>
<dbReference type="GeneID" id="64633678"/>
<dbReference type="AlphaFoldDB" id="A0A9P7JGJ3"/>
<keyword evidence="1" id="KW-0479">Metal-binding</keyword>
<evidence type="ECO:0000259" key="2">
    <source>
        <dbReference type="PROSITE" id="PS50157"/>
    </source>
</evidence>
<organism evidence="3 4">
    <name type="scientific">Suillus subaureus</name>
    <dbReference type="NCBI Taxonomy" id="48587"/>
    <lineage>
        <taxon>Eukaryota</taxon>
        <taxon>Fungi</taxon>
        <taxon>Dikarya</taxon>
        <taxon>Basidiomycota</taxon>
        <taxon>Agaricomycotina</taxon>
        <taxon>Agaricomycetes</taxon>
        <taxon>Agaricomycetidae</taxon>
        <taxon>Boletales</taxon>
        <taxon>Suillineae</taxon>
        <taxon>Suillaceae</taxon>
        <taxon>Suillus</taxon>
    </lineage>
</organism>
<sequence length="155" mass="18027">MIYLPRKLIRNNKAPPQTLQSEETTFVTTIVSNTAMSYNHANNGFFSEMGPSGHFLNPMFQCLWSGSDGSRCNYPFFAHELSAHLREYHGIRGADKSRVHCCWNDCNKELNKESLSRHVEERHLRIIYPCDTCNKTFTRQYNLNDHKNNCPVQQQ</sequence>
<evidence type="ECO:0000313" key="4">
    <source>
        <dbReference type="Proteomes" id="UP000807769"/>
    </source>
</evidence>
<dbReference type="InterPro" id="IPR036236">
    <property type="entry name" value="Znf_C2H2_sf"/>
</dbReference>
<name>A0A9P7JGJ3_9AGAM</name>
<dbReference type="Pfam" id="PF13912">
    <property type="entry name" value="zf-C2H2_6"/>
    <property type="match status" value="1"/>
</dbReference>
<keyword evidence="4" id="KW-1185">Reference proteome</keyword>